<dbReference type="FunFam" id="3.30.40.10:FF:000127">
    <property type="entry name" value="E3 ubiquitin-protein ligase RNF181"/>
    <property type="match status" value="1"/>
</dbReference>
<evidence type="ECO:0000256" key="7">
    <source>
        <dbReference type="ARBA" id="ARBA00022833"/>
    </source>
</evidence>
<keyword evidence="3" id="KW-0808">Transferase</keyword>
<dbReference type="InterPro" id="IPR051834">
    <property type="entry name" value="RING_finger_E3_ligase"/>
</dbReference>
<dbReference type="InterPro" id="IPR013083">
    <property type="entry name" value="Znf_RING/FYVE/PHD"/>
</dbReference>
<dbReference type="CDD" id="cd16454">
    <property type="entry name" value="RING-H2_PA-TM-RING"/>
    <property type="match status" value="1"/>
</dbReference>
<accession>A0A1V6P7I1</accession>
<feature type="domain" description="RING-type" evidence="10">
    <location>
        <begin position="298"/>
        <end position="339"/>
    </location>
</feature>
<dbReference type="GO" id="GO:0008270">
    <property type="term" value="F:zinc ion binding"/>
    <property type="evidence" value="ECO:0007669"/>
    <property type="project" value="UniProtKB-KW"/>
</dbReference>
<evidence type="ECO:0000256" key="8">
    <source>
        <dbReference type="PROSITE-ProRule" id="PRU00175"/>
    </source>
</evidence>
<comment type="catalytic activity">
    <reaction evidence="1">
        <text>S-ubiquitinyl-[E2 ubiquitin-conjugating enzyme]-L-cysteine + [acceptor protein]-L-lysine = [E2 ubiquitin-conjugating enzyme]-L-cysteine + N(6)-ubiquitinyl-[acceptor protein]-L-lysine.</text>
        <dbReference type="EC" id="2.3.2.27"/>
    </reaction>
</comment>
<dbReference type="PANTHER" id="PTHR45931">
    <property type="entry name" value="SI:CH211-59O9.10"/>
    <property type="match status" value="1"/>
</dbReference>
<feature type="compositionally biased region" description="Basic and acidic residues" evidence="9">
    <location>
        <begin position="174"/>
        <end position="191"/>
    </location>
</feature>
<dbReference type="Gene3D" id="3.30.40.10">
    <property type="entry name" value="Zinc/RING finger domain, C3HC4 (zinc finger)"/>
    <property type="match status" value="1"/>
</dbReference>
<protein>
    <recommendedName>
        <fullName evidence="2">RING-type E3 ubiquitin transferase</fullName>
        <ecNumber evidence="2">2.3.2.27</ecNumber>
    </recommendedName>
</protein>
<dbReference type="SUPFAM" id="SSF57850">
    <property type="entry name" value="RING/U-box"/>
    <property type="match status" value="1"/>
</dbReference>
<gene>
    <name evidence="11" type="ORF">PENDEC_c018G04239</name>
</gene>
<dbReference type="InterPro" id="IPR001841">
    <property type="entry name" value="Znf_RING"/>
</dbReference>
<evidence type="ECO:0000256" key="3">
    <source>
        <dbReference type="ARBA" id="ARBA00022679"/>
    </source>
</evidence>
<feature type="region of interest" description="Disordered" evidence="9">
    <location>
        <begin position="37"/>
        <end position="124"/>
    </location>
</feature>
<feature type="region of interest" description="Disordered" evidence="9">
    <location>
        <begin position="145"/>
        <end position="197"/>
    </location>
</feature>
<feature type="compositionally biased region" description="Pro residues" evidence="9">
    <location>
        <begin position="40"/>
        <end position="60"/>
    </location>
</feature>
<keyword evidence="4" id="KW-0479">Metal-binding</keyword>
<dbReference type="EC" id="2.3.2.27" evidence="2"/>
<evidence type="ECO:0000256" key="4">
    <source>
        <dbReference type="ARBA" id="ARBA00022723"/>
    </source>
</evidence>
<evidence type="ECO:0000256" key="2">
    <source>
        <dbReference type="ARBA" id="ARBA00012483"/>
    </source>
</evidence>
<evidence type="ECO:0000313" key="12">
    <source>
        <dbReference type="Proteomes" id="UP000191522"/>
    </source>
</evidence>
<dbReference type="GO" id="GO:0061630">
    <property type="term" value="F:ubiquitin protein ligase activity"/>
    <property type="evidence" value="ECO:0007669"/>
    <property type="project" value="UniProtKB-EC"/>
</dbReference>
<dbReference type="STRING" id="69771.A0A1V6P7I1"/>
<feature type="compositionally biased region" description="Low complexity" evidence="9">
    <location>
        <begin position="375"/>
        <end position="400"/>
    </location>
</feature>
<dbReference type="PANTHER" id="PTHR45931:SF3">
    <property type="entry name" value="RING ZINC FINGER-CONTAINING PROTEIN"/>
    <property type="match status" value="1"/>
</dbReference>
<feature type="region of interest" description="Disordered" evidence="9">
    <location>
        <begin position="347"/>
        <end position="435"/>
    </location>
</feature>
<proteinExistence type="predicted"/>
<evidence type="ECO:0000256" key="5">
    <source>
        <dbReference type="ARBA" id="ARBA00022771"/>
    </source>
</evidence>
<dbReference type="Proteomes" id="UP000191522">
    <property type="component" value="Unassembled WGS sequence"/>
</dbReference>
<keyword evidence="12" id="KW-1185">Reference proteome</keyword>
<dbReference type="OMA" id="GDRMFCH"/>
<sequence length="435" mass="47149">MADNGDRVFCHACGGVWSRAGSDLTCPHCGSDFTEIVEIPPDPDSPPPEQDPEPHTPPINPWADHNPWGRDEAAGPRPFDFMDSGSPGYSQRTYRSPDGRFTFSSTTIGGGYSPRQSAATASPNPMLPMMFESLNRIFQGLSETYDPHNANGSRSPGFDDPFLAHSSSSPNDRAGLDAHEGLSPRDTDRAQPRTPPVGSLADLLEAFRTDYGAQGRQGRHGPRVTGPNPLAMLSALLNMDRNGDAVYSQEELDRVISQLIDHNNTGSAPPPASRAAIRSLPTKKVDQEMLGPDGKAECSICMDTVELGTEVTVLPCTHWFHYNCIEAWLSQHNTCPHCRRSIDSVGITGEGTSENPVVIQDSPEAPSEPRRRRSSPFSLRSNRSSGSGSRSTPQSPTPESSEPRDRRGSRGSRGSRSERGGITGWVWSRFGGSNE</sequence>
<evidence type="ECO:0000256" key="1">
    <source>
        <dbReference type="ARBA" id="ARBA00000900"/>
    </source>
</evidence>
<dbReference type="GO" id="GO:0005634">
    <property type="term" value="C:nucleus"/>
    <property type="evidence" value="ECO:0007669"/>
    <property type="project" value="TreeGrafter"/>
</dbReference>
<evidence type="ECO:0000313" key="11">
    <source>
        <dbReference type="EMBL" id="OQD72960.1"/>
    </source>
</evidence>
<dbReference type="OrthoDB" id="8062037at2759"/>
<evidence type="ECO:0000256" key="6">
    <source>
        <dbReference type="ARBA" id="ARBA00022786"/>
    </source>
</evidence>
<keyword evidence="6" id="KW-0833">Ubl conjugation pathway</keyword>
<dbReference type="GO" id="GO:0006511">
    <property type="term" value="P:ubiquitin-dependent protein catabolic process"/>
    <property type="evidence" value="ECO:0007669"/>
    <property type="project" value="TreeGrafter"/>
</dbReference>
<keyword evidence="5 8" id="KW-0863">Zinc-finger</keyword>
<dbReference type="Pfam" id="PF13639">
    <property type="entry name" value="zf-RING_2"/>
    <property type="match status" value="1"/>
</dbReference>
<keyword evidence="7" id="KW-0862">Zinc</keyword>
<organism evidence="11 12">
    <name type="scientific">Penicillium decumbens</name>
    <dbReference type="NCBI Taxonomy" id="69771"/>
    <lineage>
        <taxon>Eukaryota</taxon>
        <taxon>Fungi</taxon>
        <taxon>Dikarya</taxon>
        <taxon>Ascomycota</taxon>
        <taxon>Pezizomycotina</taxon>
        <taxon>Eurotiomycetes</taxon>
        <taxon>Eurotiomycetidae</taxon>
        <taxon>Eurotiales</taxon>
        <taxon>Aspergillaceae</taxon>
        <taxon>Penicillium</taxon>
    </lineage>
</organism>
<dbReference type="EMBL" id="MDYL01000018">
    <property type="protein sequence ID" value="OQD72960.1"/>
    <property type="molecule type" value="Genomic_DNA"/>
</dbReference>
<evidence type="ECO:0000256" key="9">
    <source>
        <dbReference type="SAM" id="MobiDB-lite"/>
    </source>
</evidence>
<evidence type="ECO:0000259" key="10">
    <source>
        <dbReference type="PROSITE" id="PS50089"/>
    </source>
</evidence>
<name>A0A1V6P7I1_PENDC</name>
<dbReference type="GO" id="GO:0016567">
    <property type="term" value="P:protein ubiquitination"/>
    <property type="evidence" value="ECO:0007669"/>
    <property type="project" value="UniProtKB-ARBA"/>
</dbReference>
<reference evidence="12" key="1">
    <citation type="journal article" date="2017" name="Nat. Microbiol.">
        <title>Global analysis of biosynthetic gene clusters reveals vast potential of secondary metabolite production in Penicillium species.</title>
        <authorList>
            <person name="Nielsen J.C."/>
            <person name="Grijseels S."/>
            <person name="Prigent S."/>
            <person name="Ji B."/>
            <person name="Dainat J."/>
            <person name="Nielsen K.F."/>
            <person name="Frisvad J.C."/>
            <person name="Workman M."/>
            <person name="Nielsen J."/>
        </authorList>
    </citation>
    <scope>NUCLEOTIDE SEQUENCE [LARGE SCALE GENOMIC DNA]</scope>
    <source>
        <strain evidence="12">IBT 11843</strain>
    </source>
</reference>
<dbReference type="SMART" id="SM00184">
    <property type="entry name" value="RING"/>
    <property type="match status" value="1"/>
</dbReference>
<dbReference type="AlphaFoldDB" id="A0A1V6P7I1"/>
<dbReference type="PROSITE" id="PS50089">
    <property type="entry name" value="ZF_RING_2"/>
    <property type="match status" value="1"/>
</dbReference>
<comment type="caution">
    <text evidence="11">The sequence shown here is derived from an EMBL/GenBank/DDBJ whole genome shotgun (WGS) entry which is preliminary data.</text>
</comment>
<feature type="compositionally biased region" description="Polar residues" evidence="9">
    <location>
        <begin position="114"/>
        <end position="123"/>
    </location>
</feature>